<dbReference type="PANTHER" id="PTHR34148:SF1">
    <property type="entry name" value="ADENOSYLCOBINAMIDE-GDP RIBAZOLETRANSFERASE"/>
    <property type="match status" value="1"/>
</dbReference>
<dbReference type="Pfam" id="PF02654">
    <property type="entry name" value="CobS"/>
    <property type="match status" value="1"/>
</dbReference>
<dbReference type="UniPathway" id="UPA00148">
    <property type="reaction ID" value="UER00238"/>
</dbReference>
<feature type="transmembrane region" description="Helical" evidence="19">
    <location>
        <begin position="142"/>
        <end position="164"/>
    </location>
</feature>
<evidence type="ECO:0000256" key="9">
    <source>
        <dbReference type="ARBA" id="ARBA00022679"/>
    </source>
</evidence>
<dbReference type="AlphaFoldDB" id="A0A2K1P8Y4"/>
<proteinExistence type="inferred from homology"/>
<evidence type="ECO:0000256" key="10">
    <source>
        <dbReference type="ARBA" id="ARBA00022692"/>
    </source>
</evidence>
<name>A0A2K1P8Y4_9BACT</name>
<evidence type="ECO:0000256" key="6">
    <source>
        <dbReference type="ARBA" id="ARBA00015850"/>
    </source>
</evidence>
<keyword evidence="8 19" id="KW-0169">Cobalamin biosynthesis</keyword>
<keyword evidence="13 19" id="KW-0472">Membrane</keyword>
<dbReference type="GO" id="GO:0051073">
    <property type="term" value="F:adenosylcobinamide-GDP ribazoletransferase activity"/>
    <property type="evidence" value="ECO:0007669"/>
    <property type="project" value="UniProtKB-UniRule"/>
</dbReference>
<keyword evidence="12 19" id="KW-1133">Transmembrane helix</keyword>
<evidence type="ECO:0000256" key="8">
    <source>
        <dbReference type="ARBA" id="ARBA00022573"/>
    </source>
</evidence>
<feature type="transmembrane region" description="Helical" evidence="19">
    <location>
        <begin position="66"/>
        <end position="90"/>
    </location>
</feature>
<dbReference type="EMBL" id="AZRN01000023">
    <property type="protein sequence ID" value="PNR99244.1"/>
    <property type="molecule type" value="Genomic_DNA"/>
</dbReference>
<feature type="transmembrane region" description="Helical" evidence="19">
    <location>
        <begin position="176"/>
        <end position="195"/>
    </location>
</feature>
<evidence type="ECO:0000256" key="13">
    <source>
        <dbReference type="ARBA" id="ARBA00023136"/>
    </source>
</evidence>
<dbReference type="PANTHER" id="PTHR34148">
    <property type="entry name" value="ADENOSYLCOBINAMIDE-GDP RIBAZOLETRANSFERASE"/>
    <property type="match status" value="1"/>
</dbReference>
<evidence type="ECO:0000256" key="19">
    <source>
        <dbReference type="HAMAP-Rule" id="MF_00719"/>
    </source>
</evidence>
<evidence type="ECO:0000313" key="21">
    <source>
        <dbReference type="Proteomes" id="UP000236604"/>
    </source>
</evidence>
<comment type="function">
    <text evidence="14 19">Joins adenosylcobinamide-GDP and alpha-ribazole to generate adenosylcobalamin (Ado-cobalamin). Also synthesizes adenosylcobalamin 5'-phosphate from adenosylcobinamide-GDP and alpha-ribazole 5'-phosphate.</text>
</comment>
<comment type="catalytic activity">
    <reaction evidence="17 19">
        <text>alpha-ribazole + adenosylcob(III)inamide-GDP = adenosylcob(III)alamin + GMP + H(+)</text>
        <dbReference type="Rhea" id="RHEA:16049"/>
        <dbReference type="ChEBI" id="CHEBI:10329"/>
        <dbReference type="ChEBI" id="CHEBI:15378"/>
        <dbReference type="ChEBI" id="CHEBI:18408"/>
        <dbReference type="ChEBI" id="CHEBI:58115"/>
        <dbReference type="ChEBI" id="CHEBI:60487"/>
        <dbReference type="EC" id="2.7.8.26"/>
    </reaction>
</comment>
<gene>
    <name evidence="19" type="primary">cobS</name>
    <name evidence="20" type="ORF">X927_06280</name>
</gene>
<dbReference type="GO" id="GO:0005886">
    <property type="term" value="C:plasma membrane"/>
    <property type="evidence" value="ECO:0007669"/>
    <property type="project" value="UniProtKB-SubCell"/>
</dbReference>
<evidence type="ECO:0000256" key="17">
    <source>
        <dbReference type="ARBA" id="ARBA00048623"/>
    </source>
</evidence>
<evidence type="ECO:0000256" key="7">
    <source>
        <dbReference type="ARBA" id="ARBA00022475"/>
    </source>
</evidence>
<organism evidence="20 21">
    <name type="scientific">Petrotoga mexicana DSM 14811</name>
    <dbReference type="NCBI Taxonomy" id="1122954"/>
    <lineage>
        <taxon>Bacteria</taxon>
        <taxon>Thermotogati</taxon>
        <taxon>Thermotogota</taxon>
        <taxon>Thermotogae</taxon>
        <taxon>Petrotogales</taxon>
        <taxon>Petrotogaceae</taxon>
        <taxon>Petrotoga</taxon>
    </lineage>
</organism>
<dbReference type="GO" id="GO:0009236">
    <property type="term" value="P:cobalamin biosynthetic process"/>
    <property type="evidence" value="ECO:0007669"/>
    <property type="project" value="UniProtKB-UniRule"/>
</dbReference>
<feature type="transmembrane region" description="Helical" evidence="19">
    <location>
        <begin position="229"/>
        <end position="247"/>
    </location>
</feature>
<comment type="subcellular location">
    <subcellularLocation>
        <location evidence="2 19">Cell membrane</location>
        <topology evidence="2 19">Multi-pass membrane protein</topology>
    </subcellularLocation>
</comment>
<dbReference type="RefSeq" id="WP_103077203.1">
    <property type="nucleotide sequence ID" value="NZ_AZRN01000023.1"/>
</dbReference>
<evidence type="ECO:0000256" key="2">
    <source>
        <dbReference type="ARBA" id="ARBA00004651"/>
    </source>
</evidence>
<keyword evidence="11 19" id="KW-0460">Magnesium</keyword>
<dbReference type="HAMAP" id="MF_00719">
    <property type="entry name" value="CobS"/>
    <property type="match status" value="1"/>
</dbReference>
<evidence type="ECO:0000256" key="3">
    <source>
        <dbReference type="ARBA" id="ARBA00004663"/>
    </source>
</evidence>
<evidence type="ECO:0000256" key="1">
    <source>
        <dbReference type="ARBA" id="ARBA00001946"/>
    </source>
</evidence>
<feature type="transmembrane region" description="Helical" evidence="19">
    <location>
        <begin position="36"/>
        <end position="54"/>
    </location>
</feature>
<feature type="transmembrane region" description="Helical" evidence="19">
    <location>
        <begin position="201"/>
        <end position="217"/>
    </location>
</feature>
<evidence type="ECO:0000256" key="11">
    <source>
        <dbReference type="ARBA" id="ARBA00022842"/>
    </source>
</evidence>
<evidence type="ECO:0000256" key="4">
    <source>
        <dbReference type="ARBA" id="ARBA00010561"/>
    </source>
</evidence>
<evidence type="ECO:0000313" key="20">
    <source>
        <dbReference type="EMBL" id="PNR99244.1"/>
    </source>
</evidence>
<protein>
    <recommendedName>
        <fullName evidence="6 19">Adenosylcobinamide-GDP ribazoletransferase</fullName>
        <ecNumber evidence="5 19">2.7.8.26</ecNumber>
    </recommendedName>
    <alternativeName>
        <fullName evidence="16 19">Cobalamin synthase</fullName>
    </alternativeName>
    <alternativeName>
        <fullName evidence="15 19">Cobalamin-5'-phosphate synthase</fullName>
    </alternativeName>
</protein>
<dbReference type="InterPro" id="IPR003805">
    <property type="entry name" value="CobS"/>
</dbReference>
<dbReference type="GO" id="GO:0008818">
    <property type="term" value="F:cobalamin 5'-phosphate synthase activity"/>
    <property type="evidence" value="ECO:0007669"/>
    <property type="project" value="UniProtKB-UniRule"/>
</dbReference>
<comment type="catalytic activity">
    <reaction evidence="18 19">
        <text>alpha-ribazole 5'-phosphate + adenosylcob(III)inamide-GDP = adenosylcob(III)alamin 5'-phosphate + GMP + H(+)</text>
        <dbReference type="Rhea" id="RHEA:23560"/>
        <dbReference type="ChEBI" id="CHEBI:15378"/>
        <dbReference type="ChEBI" id="CHEBI:57918"/>
        <dbReference type="ChEBI" id="CHEBI:58115"/>
        <dbReference type="ChEBI" id="CHEBI:60487"/>
        <dbReference type="ChEBI" id="CHEBI:60493"/>
        <dbReference type="EC" id="2.7.8.26"/>
    </reaction>
</comment>
<evidence type="ECO:0000256" key="16">
    <source>
        <dbReference type="ARBA" id="ARBA00032853"/>
    </source>
</evidence>
<evidence type="ECO:0000256" key="5">
    <source>
        <dbReference type="ARBA" id="ARBA00013200"/>
    </source>
</evidence>
<comment type="similarity">
    <text evidence="4 19">Belongs to the CobS family.</text>
</comment>
<dbReference type="NCBIfam" id="TIGR00317">
    <property type="entry name" value="cobS"/>
    <property type="match status" value="1"/>
</dbReference>
<keyword evidence="21" id="KW-1185">Reference proteome</keyword>
<evidence type="ECO:0000256" key="18">
    <source>
        <dbReference type="ARBA" id="ARBA00049504"/>
    </source>
</evidence>
<dbReference type="Proteomes" id="UP000236604">
    <property type="component" value="Unassembled WGS sequence"/>
</dbReference>
<keyword evidence="10 19" id="KW-0812">Transmembrane</keyword>
<keyword evidence="7 19" id="KW-1003">Cell membrane</keyword>
<keyword evidence="9 19" id="KW-0808">Transferase</keyword>
<sequence length="248" mass="28585">MINNYLNALGLAIQYYSRIPLPFSFPYQEENVKRTIFFLPFIGWLLGGLVYLFYDFFHPYFPESLFAVFLVVFLLWLTGALHADGWMDVFDGIGSCQSKEKMLTIMKDSRVGAMGVIGFMGLYSIKIFSLSILLSSDLIKEALIITPLIARWGVLLAIVLFPYARDEGLGKQYKDWFKLPMLFVSIIWLLPGFWLSSYFPFMLLINLIFIILSGVYFKKKIEGLTGDVYGWMIEGGEMLLWIMLVVYL</sequence>
<feature type="transmembrane region" description="Helical" evidence="19">
    <location>
        <begin position="111"/>
        <end position="136"/>
    </location>
</feature>
<comment type="cofactor">
    <cofactor evidence="1 19">
        <name>Mg(2+)</name>
        <dbReference type="ChEBI" id="CHEBI:18420"/>
    </cofactor>
</comment>
<reference evidence="20 21" key="1">
    <citation type="submission" date="2013-12" db="EMBL/GenBank/DDBJ databases">
        <title>Comparative genomics of Petrotoga isolates.</title>
        <authorList>
            <person name="Nesbo C.L."/>
            <person name="Charchuk R."/>
            <person name="Chow K."/>
        </authorList>
    </citation>
    <scope>NUCLEOTIDE SEQUENCE [LARGE SCALE GENOMIC DNA]</scope>
    <source>
        <strain evidence="20 21">DSM 14811</strain>
    </source>
</reference>
<evidence type="ECO:0000256" key="15">
    <source>
        <dbReference type="ARBA" id="ARBA00032605"/>
    </source>
</evidence>
<comment type="caution">
    <text evidence="20">The sequence shown here is derived from an EMBL/GenBank/DDBJ whole genome shotgun (WGS) entry which is preliminary data.</text>
</comment>
<comment type="pathway">
    <text evidence="3 19">Cofactor biosynthesis; adenosylcobalamin biosynthesis; adenosylcobalamin from cob(II)yrinate a,c-diamide: step 7/7.</text>
</comment>
<evidence type="ECO:0000256" key="12">
    <source>
        <dbReference type="ARBA" id="ARBA00022989"/>
    </source>
</evidence>
<evidence type="ECO:0000256" key="14">
    <source>
        <dbReference type="ARBA" id="ARBA00025228"/>
    </source>
</evidence>
<dbReference type="EC" id="2.7.8.26" evidence="5 19"/>
<accession>A0A2K1P8Y4</accession>